<dbReference type="InterPro" id="IPR017907">
    <property type="entry name" value="Znf_RING_CS"/>
</dbReference>
<dbReference type="PANTHER" id="PTHR47094:SF1">
    <property type="entry name" value="RING-TYPE E3 UBIQUITIN TRANSFERASE"/>
    <property type="match status" value="1"/>
</dbReference>
<protein>
    <recommendedName>
        <fullName evidence="6">RING-type domain-containing protein</fullName>
    </recommendedName>
</protein>
<dbReference type="SMART" id="SM00184">
    <property type="entry name" value="RING"/>
    <property type="match status" value="1"/>
</dbReference>
<evidence type="ECO:0000256" key="4">
    <source>
        <dbReference type="PROSITE-ProRule" id="PRU00175"/>
    </source>
</evidence>
<dbReference type="EMBL" id="MU069444">
    <property type="protein sequence ID" value="KAF5843345.1"/>
    <property type="molecule type" value="Genomic_DNA"/>
</dbReference>
<proteinExistence type="predicted"/>
<organism evidence="7 8">
    <name type="scientific">Dunaliella salina</name>
    <name type="common">Green alga</name>
    <name type="synonym">Protococcus salinus</name>
    <dbReference type="NCBI Taxonomy" id="3046"/>
    <lineage>
        <taxon>Eukaryota</taxon>
        <taxon>Viridiplantae</taxon>
        <taxon>Chlorophyta</taxon>
        <taxon>core chlorophytes</taxon>
        <taxon>Chlorophyceae</taxon>
        <taxon>CS clade</taxon>
        <taxon>Chlamydomonadales</taxon>
        <taxon>Dunaliellaceae</taxon>
        <taxon>Dunaliella</taxon>
    </lineage>
</organism>
<dbReference type="InterPro" id="IPR013083">
    <property type="entry name" value="Znf_RING/FYVE/PHD"/>
</dbReference>
<feature type="compositionally biased region" description="Basic and acidic residues" evidence="5">
    <location>
        <begin position="20"/>
        <end position="29"/>
    </location>
</feature>
<keyword evidence="3" id="KW-0862">Zinc</keyword>
<dbReference type="Pfam" id="PF13923">
    <property type="entry name" value="zf-C3HC4_2"/>
    <property type="match status" value="1"/>
</dbReference>
<dbReference type="SUPFAM" id="SSF57850">
    <property type="entry name" value="RING/U-box"/>
    <property type="match status" value="1"/>
</dbReference>
<evidence type="ECO:0000256" key="5">
    <source>
        <dbReference type="SAM" id="MobiDB-lite"/>
    </source>
</evidence>
<dbReference type="Gene3D" id="3.30.40.10">
    <property type="entry name" value="Zinc/RING finger domain, C3HC4 (zinc finger)"/>
    <property type="match status" value="1"/>
</dbReference>
<feature type="region of interest" description="Disordered" evidence="5">
    <location>
        <begin position="1"/>
        <end position="77"/>
    </location>
</feature>
<accession>A0ABQ7H913</accession>
<gene>
    <name evidence="7" type="ORF">DUNSADRAFT_17923</name>
</gene>
<evidence type="ECO:0000256" key="1">
    <source>
        <dbReference type="ARBA" id="ARBA00022723"/>
    </source>
</evidence>
<evidence type="ECO:0000313" key="7">
    <source>
        <dbReference type="EMBL" id="KAF5843345.1"/>
    </source>
</evidence>
<keyword evidence="1" id="KW-0479">Metal-binding</keyword>
<comment type="caution">
    <text evidence="7">The sequence shown here is derived from an EMBL/GenBank/DDBJ whole genome shotgun (WGS) entry which is preliminary data.</text>
</comment>
<dbReference type="InterPro" id="IPR049627">
    <property type="entry name" value="SLX8"/>
</dbReference>
<dbReference type="PROSITE" id="PS00518">
    <property type="entry name" value="ZF_RING_1"/>
    <property type="match status" value="1"/>
</dbReference>
<keyword evidence="2 4" id="KW-0863">Zinc-finger</keyword>
<evidence type="ECO:0000256" key="2">
    <source>
        <dbReference type="ARBA" id="ARBA00022771"/>
    </source>
</evidence>
<dbReference type="PANTHER" id="PTHR47094">
    <property type="entry name" value="ELFLESS, ISOFORM B"/>
    <property type="match status" value="1"/>
</dbReference>
<evidence type="ECO:0000259" key="6">
    <source>
        <dbReference type="PROSITE" id="PS50089"/>
    </source>
</evidence>
<dbReference type="Proteomes" id="UP000815325">
    <property type="component" value="Unassembled WGS sequence"/>
</dbReference>
<reference evidence="7" key="1">
    <citation type="submission" date="2017-08" db="EMBL/GenBank/DDBJ databases">
        <authorList>
            <person name="Polle J.E."/>
            <person name="Barry K."/>
            <person name="Cushman J."/>
            <person name="Schmutz J."/>
            <person name="Tran D."/>
            <person name="Hathwaick L.T."/>
            <person name="Yim W.C."/>
            <person name="Jenkins J."/>
            <person name="Mckie-Krisberg Z.M."/>
            <person name="Prochnik S."/>
            <person name="Lindquist E."/>
            <person name="Dockter R.B."/>
            <person name="Adam C."/>
            <person name="Molina H."/>
            <person name="Bunkerborg J."/>
            <person name="Jin E."/>
            <person name="Buchheim M."/>
            <person name="Magnuson J."/>
        </authorList>
    </citation>
    <scope>NUCLEOTIDE SEQUENCE</scope>
    <source>
        <strain evidence="7">CCAP 19/18</strain>
    </source>
</reference>
<name>A0ABQ7H913_DUNSA</name>
<keyword evidence="8" id="KW-1185">Reference proteome</keyword>
<evidence type="ECO:0000313" key="8">
    <source>
        <dbReference type="Proteomes" id="UP000815325"/>
    </source>
</evidence>
<dbReference type="InterPro" id="IPR001841">
    <property type="entry name" value="Znf_RING"/>
</dbReference>
<dbReference type="PROSITE" id="PS50089">
    <property type="entry name" value="ZF_RING_2"/>
    <property type="match status" value="1"/>
</dbReference>
<evidence type="ECO:0000256" key="3">
    <source>
        <dbReference type="ARBA" id="ARBA00022833"/>
    </source>
</evidence>
<sequence>MAATAARPVPVVLHDDDECAEHQENRRQDGAGPATETGSSRGTSRQQQRQEQQGPSRKRRRGQRENSKAVCVDLTSLSDSDPDEVQCILDRRAPPRAQRPVLASSSQQGCLLPQQQVNPGKSIAASSASALPALPPASAEPGIKCPVCLDPITQMSTTHCGHVFCMPCIKDCIKAQKRCPKCRKALTMKQVHRVFLE</sequence>
<feature type="compositionally biased region" description="Low complexity" evidence="5">
    <location>
        <begin position="38"/>
        <end position="55"/>
    </location>
</feature>
<feature type="domain" description="RING-type" evidence="6">
    <location>
        <begin position="145"/>
        <end position="183"/>
    </location>
</feature>